<protein>
    <submittedName>
        <fullName evidence="2">Uncharacterized protein</fullName>
    </submittedName>
</protein>
<organism evidence="2 3">
    <name type="scientific">Verticillium longisporum</name>
    <name type="common">Verticillium dahliae var. longisporum</name>
    <dbReference type="NCBI Taxonomy" id="100787"/>
    <lineage>
        <taxon>Eukaryota</taxon>
        <taxon>Fungi</taxon>
        <taxon>Dikarya</taxon>
        <taxon>Ascomycota</taxon>
        <taxon>Pezizomycotina</taxon>
        <taxon>Sordariomycetes</taxon>
        <taxon>Hypocreomycetidae</taxon>
        <taxon>Glomerellales</taxon>
        <taxon>Plectosphaerellaceae</taxon>
        <taxon>Verticillium</taxon>
    </lineage>
</organism>
<dbReference type="Proteomes" id="UP000044602">
    <property type="component" value="Unassembled WGS sequence"/>
</dbReference>
<feature type="compositionally biased region" description="Basic and acidic residues" evidence="1">
    <location>
        <begin position="107"/>
        <end position="118"/>
    </location>
</feature>
<dbReference type="EMBL" id="CVQH01002336">
    <property type="protein sequence ID" value="CRK10548.1"/>
    <property type="molecule type" value="Genomic_DNA"/>
</dbReference>
<sequence>MDQHDHHSEAPPPYPGHPSEQHSHRDVHDTNPADPAPAYEPLIDRASDRPLTEETNDRHGVQPGVRAVPTSQPSSSHARASSSTSSPPSPSPVTEEASSSRNPLTYLRDKKREREATKKVDFYEKHYGFVPKNVLTEAEWKRIRKEAVKVKVPVKMRSKGYHYW</sequence>
<feature type="non-terminal residue" evidence="2">
    <location>
        <position position="164"/>
    </location>
</feature>
<dbReference type="AlphaFoldDB" id="A0A0G4KM61"/>
<feature type="compositionally biased region" description="Basic and acidic residues" evidence="1">
    <location>
        <begin position="42"/>
        <end position="60"/>
    </location>
</feature>
<accession>A0A0G4KM61</accession>
<evidence type="ECO:0000313" key="2">
    <source>
        <dbReference type="EMBL" id="CRK10548.1"/>
    </source>
</evidence>
<proteinExistence type="predicted"/>
<keyword evidence="3" id="KW-1185">Reference proteome</keyword>
<feature type="compositionally biased region" description="Low complexity" evidence="1">
    <location>
        <begin position="70"/>
        <end position="100"/>
    </location>
</feature>
<evidence type="ECO:0000313" key="3">
    <source>
        <dbReference type="Proteomes" id="UP000044602"/>
    </source>
</evidence>
<gene>
    <name evidence="2" type="ORF">BN1708_009943</name>
</gene>
<name>A0A0G4KM61_VERLO</name>
<feature type="region of interest" description="Disordered" evidence="1">
    <location>
        <begin position="1"/>
        <end position="118"/>
    </location>
</feature>
<feature type="compositionally biased region" description="Basic and acidic residues" evidence="1">
    <location>
        <begin position="19"/>
        <end position="31"/>
    </location>
</feature>
<evidence type="ECO:0000256" key="1">
    <source>
        <dbReference type="SAM" id="MobiDB-lite"/>
    </source>
</evidence>
<reference evidence="2 3" key="1">
    <citation type="submission" date="2015-05" db="EMBL/GenBank/DDBJ databases">
        <authorList>
            <person name="Wang D.B."/>
            <person name="Wang M."/>
        </authorList>
    </citation>
    <scope>NUCLEOTIDE SEQUENCE [LARGE SCALE GENOMIC DNA]</scope>
    <source>
        <strain evidence="2">VL1</strain>
    </source>
</reference>